<evidence type="ECO:0000313" key="4">
    <source>
        <dbReference type="Proteomes" id="UP000266389"/>
    </source>
</evidence>
<keyword evidence="1" id="KW-0472">Membrane</keyword>
<dbReference type="EMBL" id="PHFL01000049">
    <property type="protein sequence ID" value="RFM24016.1"/>
    <property type="molecule type" value="Genomic_DNA"/>
</dbReference>
<dbReference type="Pfam" id="PF03372">
    <property type="entry name" value="Exo_endo_phos"/>
    <property type="match status" value="1"/>
</dbReference>
<evidence type="ECO:0000259" key="2">
    <source>
        <dbReference type="Pfam" id="PF03372"/>
    </source>
</evidence>
<protein>
    <recommendedName>
        <fullName evidence="2">Endonuclease/exonuclease/phosphatase domain-containing protein</fullName>
    </recommendedName>
</protein>
<organism evidence="3 4">
    <name type="scientific">Candidatus Thermochlorobacter aerophilus</name>
    <dbReference type="NCBI Taxonomy" id="1868324"/>
    <lineage>
        <taxon>Bacteria</taxon>
        <taxon>Pseudomonadati</taxon>
        <taxon>Chlorobiota</taxon>
        <taxon>Chlorobiia</taxon>
        <taxon>Chlorobiales</taxon>
        <taxon>Candidatus Thermochlorobacteriaceae</taxon>
        <taxon>Candidatus Thermochlorobacter</taxon>
    </lineage>
</organism>
<feature type="transmembrane region" description="Helical" evidence="1">
    <location>
        <begin position="129"/>
        <end position="150"/>
    </location>
</feature>
<dbReference type="Proteomes" id="UP000266389">
    <property type="component" value="Unassembled WGS sequence"/>
</dbReference>
<name>A0A395LZT0_9BACT</name>
<dbReference type="SUPFAM" id="SSF56219">
    <property type="entry name" value="DNase I-like"/>
    <property type="match status" value="1"/>
</dbReference>
<dbReference type="InterPro" id="IPR036691">
    <property type="entry name" value="Endo/exonu/phosph_ase_sf"/>
</dbReference>
<gene>
    <name evidence="3" type="ORF">D0433_07915</name>
</gene>
<dbReference type="AlphaFoldDB" id="A0A395LZT0"/>
<proteinExistence type="predicted"/>
<accession>A0A395LZT0</accession>
<keyword evidence="1" id="KW-0812">Transmembrane</keyword>
<evidence type="ECO:0000256" key="1">
    <source>
        <dbReference type="SAM" id="Phobius"/>
    </source>
</evidence>
<dbReference type="GO" id="GO:0003824">
    <property type="term" value="F:catalytic activity"/>
    <property type="evidence" value="ECO:0007669"/>
    <property type="project" value="InterPro"/>
</dbReference>
<feature type="domain" description="Endonuclease/exonuclease/phosphatase" evidence="2">
    <location>
        <begin position="50"/>
        <end position="279"/>
    </location>
</feature>
<reference evidence="3 4" key="1">
    <citation type="journal article" date="2011" name="ISME J.">
        <title>Community ecology of hot spring cyanobacterial mats: predominant populations and their functional potential.</title>
        <authorList>
            <person name="Klatt C.G."/>
            <person name="Wood J.M."/>
            <person name="Rusch D.B."/>
            <person name="Bateson M.M."/>
            <person name="Hamamura N."/>
            <person name="Heidelberg J.F."/>
            <person name="Grossman A.R."/>
            <person name="Bhaya D."/>
            <person name="Cohan F.M."/>
            <person name="Kuhl M."/>
            <person name="Bryant D.A."/>
            <person name="Ward D.M."/>
        </authorList>
    </citation>
    <scope>NUCLEOTIDE SEQUENCE [LARGE SCALE GENOMIC DNA]</scope>
    <source>
        <strain evidence="3">OS</strain>
    </source>
</reference>
<dbReference type="Gene3D" id="3.60.10.10">
    <property type="entry name" value="Endonuclease/exonuclease/phosphatase"/>
    <property type="match status" value="1"/>
</dbReference>
<sequence>MSERQTIRCITINTHRGRGPKLSYLLAQASLEEAERIELLHDMRAYTYYIAEWLNQNRDKYDVVGLQEVFSGILGFGDKLFRKYRQRDHYRLIAGYRSVIAHGVGFAAFRYENLLLSQLQKIGQTQINYLLPGRVAFLAACGFTLAPFIFNGQVIWIGNTHLHPFNPNDRQNQARSIAAEVKKHGDVPILFMGDFNTVPPNCKKSGFPAGDNDVNSYKGDRTFEILAEAGLYMLKHEDNENFYTYPTGLPNRTLDYILFSHHWEVERYEVVKTFTFSDHYPVFGEFRLKD</sequence>
<evidence type="ECO:0000313" key="3">
    <source>
        <dbReference type="EMBL" id="RFM24016.1"/>
    </source>
</evidence>
<keyword evidence="1" id="KW-1133">Transmembrane helix</keyword>
<dbReference type="InterPro" id="IPR005135">
    <property type="entry name" value="Endo/exonuclease/phosphatase"/>
</dbReference>
<comment type="caution">
    <text evidence="3">The sequence shown here is derived from an EMBL/GenBank/DDBJ whole genome shotgun (WGS) entry which is preliminary data.</text>
</comment>